<evidence type="ECO:0000313" key="16">
    <source>
        <dbReference type="Proteomes" id="UP000741013"/>
    </source>
</evidence>
<dbReference type="InterPro" id="IPR005467">
    <property type="entry name" value="His_kinase_dom"/>
</dbReference>
<feature type="transmembrane region" description="Helical" evidence="12">
    <location>
        <begin position="12"/>
        <end position="35"/>
    </location>
</feature>
<evidence type="ECO:0000256" key="1">
    <source>
        <dbReference type="ARBA" id="ARBA00000085"/>
    </source>
</evidence>
<keyword evidence="7 12" id="KW-0812">Transmembrane</keyword>
<evidence type="ECO:0000259" key="13">
    <source>
        <dbReference type="PROSITE" id="PS50109"/>
    </source>
</evidence>
<dbReference type="InterPro" id="IPR003660">
    <property type="entry name" value="HAMP_dom"/>
</dbReference>
<evidence type="ECO:0000313" key="15">
    <source>
        <dbReference type="EMBL" id="MBP2183749.1"/>
    </source>
</evidence>
<gene>
    <name evidence="15" type="ORF">JOM49_005275</name>
</gene>
<dbReference type="SMART" id="SM00387">
    <property type="entry name" value="HATPase_c"/>
    <property type="match status" value="1"/>
</dbReference>
<dbReference type="Gene3D" id="3.30.565.10">
    <property type="entry name" value="Histidine kinase-like ATPase, C-terminal domain"/>
    <property type="match status" value="1"/>
</dbReference>
<dbReference type="PANTHER" id="PTHR45436:SF15">
    <property type="entry name" value="SENSOR HISTIDINE KINASE CUSS"/>
    <property type="match status" value="1"/>
</dbReference>
<feature type="domain" description="HAMP" evidence="14">
    <location>
        <begin position="116"/>
        <end position="169"/>
    </location>
</feature>
<protein>
    <recommendedName>
        <fullName evidence="4">histidine kinase</fullName>
        <ecNumber evidence="4">2.7.13.3</ecNumber>
    </recommendedName>
</protein>
<evidence type="ECO:0000256" key="3">
    <source>
        <dbReference type="ARBA" id="ARBA00004236"/>
    </source>
</evidence>
<dbReference type="InterPro" id="IPR003594">
    <property type="entry name" value="HATPase_dom"/>
</dbReference>
<evidence type="ECO:0000256" key="4">
    <source>
        <dbReference type="ARBA" id="ARBA00012438"/>
    </source>
</evidence>
<comment type="caution">
    <text evidence="15">The sequence shown here is derived from an EMBL/GenBank/DDBJ whole genome shotgun (WGS) entry which is preliminary data.</text>
</comment>
<accession>A0ABS4PWD5</accession>
<evidence type="ECO:0000256" key="6">
    <source>
        <dbReference type="ARBA" id="ARBA00022679"/>
    </source>
</evidence>
<dbReference type="PROSITE" id="PS50109">
    <property type="entry name" value="HIS_KIN"/>
    <property type="match status" value="1"/>
</dbReference>
<feature type="transmembrane region" description="Helical" evidence="12">
    <location>
        <begin position="92"/>
        <end position="115"/>
    </location>
</feature>
<name>A0ABS4PWD5_9PSEU</name>
<sequence length="389" mass="41161">MRTRGSTVRFRLTLLYSALFLVSGAVLLLIVYLLLAGGLPVVRIHGPGFVGDLGTICARRDGVPALGDELAACADQARTLLEAQRAGTLRQFLLQAGAALASMTIVSVGLGWLVAGRVLRPLRVITTAARRISASDLHQRLAMTGKRDELTELGDTFDELLGRLDAAFTAQRQFVANASHELRTPLARQRTVLEVALTDPAATVSGLQVVCRRVLAAGEQQERLIEALLTLARSERGLDRREPVDLRAIVDAVVSARDAAGRDVRVCLGPAIALGDARLVEQLVVNLVDNAIRHNVEGGSVEVRTRAGEGVATLTVANTGTAIPLDQIDQLFEPFTRLAGERTATGDGLGLGLPIVAAVVAAHNGHLDARPRPGGGLNVTVELSHATNS</sequence>
<dbReference type="Pfam" id="PF00672">
    <property type="entry name" value="HAMP"/>
    <property type="match status" value="1"/>
</dbReference>
<evidence type="ECO:0000256" key="2">
    <source>
        <dbReference type="ARBA" id="ARBA00004141"/>
    </source>
</evidence>
<dbReference type="PANTHER" id="PTHR45436">
    <property type="entry name" value="SENSOR HISTIDINE KINASE YKOH"/>
    <property type="match status" value="1"/>
</dbReference>
<dbReference type="SMART" id="SM00388">
    <property type="entry name" value="HisKA"/>
    <property type="match status" value="1"/>
</dbReference>
<reference evidence="15 16" key="1">
    <citation type="submission" date="2021-03" db="EMBL/GenBank/DDBJ databases">
        <title>Sequencing the genomes of 1000 actinobacteria strains.</title>
        <authorList>
            <person name="Klenk H.-P."/>
        </authorList>
    </citation>
    <scope>NUCLEOTIDE SEQUENCE [LARGE SCALE GENOMIC DNA]</scope>
    <source>
        <strain evidence="15 16">DSM 45510</strain>
    </source>
</reference>
<evidence type="ECO:0000259" key="14">
    <source>
        <dbReference type="PROSITE" id="PS50885"/>
    </source>
</evidence>
<dbReference type="CDD" id="cd06225">
    <property type="entry name" value="HAMP"/>
    <property type="match status" value="1"/>
</dbReference>
<evidence type="ECO:0000256" key="8">
    <source>
        <dbReference type="ARBA" id="ARBA00022777"/>
    </source>
</evidence>
<dbReference type="Pfam" id="PF00512">
    <property type="entry name" value="HisKA"/>
    <property type="match status" value="1"/>
</dbReference>
<comment type="catalytic activity">
    <reaction evidence="1">
        <text>ATP + protein L-histidine = ADP + protein N-phospho-L-histidine.</text>
        <dbReference type="EC" id="2.7.13.3"/>
    </reaction>
</comment>
<feature type="domain" description="Histidine kinase" evidence="13">
    <location>
        <begin position="177"/>
        <end position="387"/>
    </location>
</feature>
<dbReference type="RefSeq" id="WP_209666872.1">
    <property type="nucleotide sequence ID" value="NZ_JAGGMS010000001.1"/>
</dbReference>
<dbReference type="PROSITE" id="PS50885">
    <property type="entry name" value="HAMP"/>
    <property type="match status" value="1"/>
</dbReference>
<dbReference type="InterPro" id="IPR050428">
    <property type="entry name" value="TCS_sensor_his_kinase"/>
</dbReference>
<dbReference type="EC" id="2.7.13.3" evidence="4"/>
<proteinExistence type="predicted"/>
<dbReference type="Gene3D" id="1.10.287.130">
    <property type="match status" value="1"/>
</dbReference>
<dbReference type="CDD" id="cd00082">
    <property type="entry name" value="HisKA"/>
    <property type="match status" value="1"/>
</dbReference>
<organism evidence="15 16">
    <name type="scientific">Amycolatopsis magusensis</name>
    <dbReference type="NCBI Taxonomy" id="882444"/>
    <lineage>
        <taxon>Bacteria</taxon>
        <taxon>Bacillati</taxon>
        <taxon>Actinomycetota</taxon>
        <taxon>Actinomycetes</taxon>
        <taxon>Pseudonocardiales</taxon>
        <taxon>Pseudonocardiaceae</taxon>
        <taxon>Amycolatopsis</taxon>
    </lineage>
</organism>
<dbReference type="Proteomes" id="UP000741013">
    <property type="component" value="Unassembled WGS sequence"/>
</dbReference>
<dbReference type="SMART" id="SM00304">
    <property type="entry name" value="HAMP"/>
    <property type="match status" value="1"/>
</dbReference>
<keyword evidence="9 12" id="KW-1133">Transmembrane helix</keyword>
<evidence type="ECO:0000256" key="7">
    <source>
        <dbReference type="ARBA" id="ARBA00022692"/>
    </source>
</evidence>
<dbReference type="EMBL" id="JAGGMS010000001">
    <property type="protein sequence ID" value="MBP2183749.1"/>
    <property type="molecule type" value="Genomic_DNA"/>
</dbReference>
<evidence type="ECO:0000256" key="10">
    <source>
        <dbReference type="ARBA" id="ARBA00023012"/>
    </source>
</evidence>
<dbReference type="SUPFAM" id="SSF55874">
    <property type="entry name" value="ATPase domain of HSP90 chaperone/DNA topoisomerase II/histidine kinase"/>
    <property type="match status" value="1"/>
</dbReference>
<dbReference type="SUPFAM" id="SSF47384">
    <property type="entry name" value="Homodimeric domain of signal transducing histidine kinase"/>
    <property type="match status" value="1"/>
</dbReference>
<evidence type="ECO:0000256" key="5">
    <source>
        <dbReference type="ARBA" id="ARBA00022553"/>
    </source>
</evidence>
<dbReference type="InterPro" id="IPR003661">
    <property type="entry name" value="HisK_dim/P_dom"/>
</dbReference>
<keyword evidence="6" id="KW-0808">Transferase</keyword>
<dbReference type="GO" id="GO:0016301">
    <property type="term" value="F:kinase activity"/>
    <property type="evidence" value="ECO:0007669"/>
    <property type="project" value="UniProtKB-KW"/>
</dbReference>
<dbReference type="Pfam" id="PF02518">
    <property type="entry name" value="HATPase_c"/>
    <property type="match status" value="1"/>
</dbReference>
<dbReference type="InterPro" id="IPR036890">
    <property type="entry name" value="HATPase_C_sf"/>
</dbReference>
<keyword evidence="5" id="KW-0597">Phosphoprotein</keyword>
<comment type="subcellular location">
    <subcellularLocation>
        <location evidence="3">Cell membrane</location>
    </subcellularLocation>
    <subcellularLocation>
        <location evidence="2">Membrane</location>
        <topology evidence="2">Multi-pass membrane protein</topology>
    </subcellularLocation>
</comment>
<dbReference type="Gene3D" id="6.10.340.10">
    <property type="match status" value="1"/>
</dbReference>
<dbReference type="SUPFAM" id="SSF158472">
    <property type="entry name" value="HAMP domain-like"/>
    <property type="match status" value="1"/>
</dbReference>
<dbReference type="PRINTS" id="PR00344">
    <property type="entry name" value="BCTRLSENSOR"/>
</dbReference>
<keyword evidence="11 12" id="KW-0472">Membrane</keyword>
<evidence type="ECO:0000256" key="9">
    <source>
        <dbReference type="ARBA" id="ARBA00022989"/>
    </source>
</evidence>
<keyword evidence="16" id="KW-1185">Reference proteome</keyword>
<keyword evidence="10" id="KW-0902">Two-component regulatory system</keyword>
<keyword evidence="8 15" id="KW-0418">Kinase</keyword>
<evidence type="ECO:0000256" key="11">
    <source>
        <dbReference type="ARBA" id="ARBA00023136"/>
    </source>
</evidence>
<dbReference type="InterPro" id="IPR036097">
    <property type="entry name" value="HisK_dim/P_sf"/>
</dbReference>
<evidence type="ECO:0000256" key="12">
    <source>
        <dbReference type="SAM" id="Phobius"/>
    </source>
</evidence>
<dbReference type="InterPro" id="IPR004358">
    <property type="entry name" value="Sig_transdc_His_kin-like_C"/>
</dbReference>